<dbReference type="EMBL" id="BTSX01000001">
    <property type="protein sequence ID" value="GMS81530.1"/>
    <property type="molecule type" value="Genomic_DNA"/>
</dbReference>
<feature type="non-terminal residue" evidence="1">
    <location>
        <position position="1"/>
    </location>
</feature>
<proteinExistence type="predicted"/>
<comment type="caution">
    <text evidence="1">The sequence shown here is derived from an EMBL/GenBank/DDBJ whole genome shotgun (WGS) entry which is preliminary data.</text>
</comment>
<reference evidence="1" key="1">
    <citation type="submission" date="2023-10" db="EMBL/GenBank/DDBJ databases">
        <title>Genome assembly of Pristionchus species.</title>
        <authorList>
            <person name="Yoshida K."/>
            <person name="Sommer R.J."/>
        </authorList>
    </citation>
    <scope>NUCLEOTIDE SEQUENCE</scope>
    <source>
        <strain evidence="1">RS0144</strain>
    </source>
</reference>
<gene>
    <name evidence="1" type="ORF">PENTCL1PPCAC_3705</name>
</gene>
<dbReference type="Pfam" id="PF10327">
    <property type="entry name" value="7TM_GPCR_Sri"/>
    <property type="match status" value="1"/>
</dbReference>
<protein>
    <recommendedName>
        <fullName evidence="3">G protein-coupled receptor</fullName>
    </recommendedName>
</protein>
<dbReference type="InterPro" id="IPR019429">
    <property type="entry name" value="7TM_GPCR_serpentine_rcpt_Sri"/>
</dbReference>
<evidence type="ECO:0008006" key="3">
    <source>
        <dbReference type="Google" id="ProtNLM"/>
    </source>
</evidence>
<dbReference type="Proteomes" id="UP001432027">
    <property type="component" value="Unassembled WGS sequence"/>
</dbReference>
<evidence type="ECO:0000313" key="2">
    <source>
        <dbReference type="Proteomes" id="UP001432027"/>
    </source>
</evidence>
<accession>A0AAV5SF83</accession>
<sequence length="92" mass="10146">SGLIFFIINSLVCFLIVFDNDSKGKSYRKYLLSLQLSSTIADMFCNIYAPILLVNCRLAFSESLLAKYVALDAFGAIELCIIGVPANSYFAC</sequence>
<evidence type="ECO:0000313" key="1">
    <source>
        <dbReference type="EMBL" id="GMS81530.1"/>
    </source>
</evidence>
<keyword evidence="2" id="KW-1185">Reference proteome</keyword>
<organism evidence="1 2">
    <name type="scientific">Pristionchus entomophagus</name>
    <dbReference type="NCBI Taxonomy" id="358040"/>
    <lineage>
        <taxon>Eukaryota</taxon>
        <taxon>Metazoa</taxon>
        <taxon>Ecdysozoa</taxon>
        <taxon>Nematoda</taxon>
        <taxon>Chromadorea</taxon>
        <taxon>Rhabditida</taxon>
        <taxon>Rhabditina</taxon>
        <taxon>Diplogasteromorpha</taxon>
        <taxon>Diplogasteroidea</taxon>
        <taxon>Neodiplogasteridae</taxon>
        <taxon>Pristionchus</taxon>
    </lineage>
</organism>
<feature type="non-terminal residue" evidence="1">
    <location>
        <position position="92"/>
    </location>
</feature>
<name>A0AAV5SF83_9BILA</name>
<dbReference type="AlphaFoldDB" id="A0AAV5SF83"/>